<dbReference type="AlphaFoldDB" id="A0AAD7AMP1"/>
<keyword evidence="3" id="KW-1185">Reference proteome</keyword>
<dbReference type="EMBL" id="JARIHO010000004">
    <property type="protein sequence ID" value="KAJ7362932.1"/>
    <property type="molecule type" value="Genomic_DNA"/>
</dbReference>
<sequence length="313" mass="36003">MSKSPSEPRKRAYIACRNCRHLKMKARNLPLHSNRFIISAFASARQMNTIPPHARGVSGKDSTANTSPSQKNSPFLRRIPPVAMGRARPLEDRVHRVLCSQIAATPRVVELAHKLCHRRLLPWAGSTIQSHRHHRFRPIRTRRAVRPIIMDQRMRTSMVLELFNHPIRRSILDKEIIPIPGRRFTTPLLIHGPRIVFAHRDHVIVVVPVVEVTKESTLCVPFRERLLDYKPENPEFNLIVGLQSDSPVAPFFCETSPHSIEARRCFSHQFEFTHSDINIFTLELEARVWIPTRLSLLAVDSAKLLVWFILQGP</sequence>
<accession>A0AAD7AMP1</accession>
<dbReference type="Proteomes" id="UP001218218">
    <property type="component" value="Unassembled WGS sequence"/>
</dbReference>
<proteinExistence type="predicted"/>
<evidence type="ECO:0000313" key="3">
    <source>
        <dbReference type="Proteomes" id="UP001218218"/>
    </source>
</evidence>
<organism evidence="2 3">
    <name type="scientific">Mycena albidolilacea</name>
    <dbReference type="NCBI Taxonomy" id="1033008"/>
    <lineage>
        <taxon>Eukaryota</taxon>
        <taxon>Fungi</taxon>
        <taxon>Dikarya</taxon>
        <taxon>Basidiomycota</taxon>
        <taxon>Agaricomycotina</taxon>
        <taxon>Agaricomycetes</taxon>
        <taxon>Agaricomycetidae</taxon>
        <taxon>Agaricales</taxon>
        <taxon>Marasmiineae</taxon>
        <taxon>Mycenaceae</taxon>
        <taxon>Mycena</taxon>
    </lineage>
</organism>
<evidence type="ECO:0000313" key="2">
    <source>
        <dbReference type="EMBL" id="KAJ7362932.1"/>
    </source>
</evidence>
<name>A0AAD7AMP1_9AGAR</name>
<evidence type="ECO:0000256" key="1">
    <source>
        <dbReference type="SAM" id="MobiDB-lite"/>
    </source>
</evidence>
<feature type="region of interest" description="Disordered" evidence="1">
    <location>
        <begin position="50"/>
        <end position="77"/>
    </location>
</feature>
<gene>
    <name evidence="2" type="ORF">DFH08DRAFT_799950</name>
</gene>
<comment type="caution">
    <text evidence="2">The sequence shown here is derived from an EMBL/GenBank/DDBJ whole genome shotgun (WGS) entry which is preliminary data.</text>
</comment>
<feature type="compositionally biased region" description="Polar residues" evidence="1">
    <location>
        <begin position="60"/>
        <end position="73"/>
    </location>
</feature>
<reference evidence="2" key="1">
    <citation type="submission" date="2023-03" db="EMBL/GenBank/DDBJ databases">
        <title>Massive genome expansion in bonnet fungi (Mycena s.s.) driven by repeated elements and novel gene families across ecological guilds.</title>
        <authorList>
            <consortium name="Lawrence Berkeley National Laboratory"/>
            <person name="Harder C.B."/>
            <person name="Miyauchi S."/>
            <person name="Viragh M."/>
            <person name="Kuo A."/>
            <person name="Thoen E."/>
            <person name="Andreopoulos B."/>
            <person name="Lu D."/>
            <person name="Skrede I."/>
            <person name="Drula E."/>
            <person name="Henrissat B."/>
            <person name="Morin E."/>
            <person name="Kohler A."/>
            <person name="Barry K."/>
            <person name="LaButti K."/>
            <person name="Morin E."/>
            <person name="Salamov A."/>
            <person name="Lipzen A."/>
            <person name="Mereny Z."/>
            <person name="Hegedus B."/>
            <person name="Baldrian P."/>
            <person name="Stursova M."/>
            <person name="Weitz H."/>
            <person name="Taylor A."/>
            <person name="Grigoriev I.V."/>
            <person name="Nagy L.G."/>
            <person name="Martin F."/>
            <person name="Kauserud H."/>
        </authorList>
    </citation>
    <scope>NUCLEOTIDE SEQUENCE</scope>
    <source>
        <strain evidence="2">CBHHK002</strain>
    </source>
</reference>
<protein>
    <submittedName>
        <fullName evidence="2">Uncharacterized protein</fullName>
    </submittedName>
</protein>